<dbReference type="KEGG" id="psoj:PHYSODRAFT_331958"/>
<dbReference type="SMR" id="G4ZI50"/>
<dbReference type="GeneID" id="20646367"/>
<feature type="transmembrane region" description="Helical" evidence="1">
    <location>
        <begin position="68"/>
        <end position="87"/>
    </location>
</feature>
<reference evidence="2 3" key="1">
    <citation type="journal article" date="2006" name="Science">
        <title>Phytophthora genome sequences uncover evolutionary origins and mechanisms of pathogenesis.</title>
        <authorList>
            <person name="Tyler B.M."/>
            <person name="Tripathy S."/>
            <person name="Zhang X."/>
            <person name="Dehal P."/>
            <person name="Jiang R.H."/>
            <person name="Aerts A."/>
            <person name="Arredondo F.D."/>
            <person name="Baxter L."/>
            <person name="Bensasson D."/>
            <person name="Beynon J.L."/>
            <person name="Chapman J."/>
            <person name="Damasceno C.M."/>
            <person name="Dorrance A.E."/>
            <person name="Dou D."/>
            <person name="Dickerman A.W."/>
            <person name="Dubchak I.L."/>
            <person name="Garbelotto M."/>
            <person name="Gijzen M."/>
            <person name="Gordon S.G."/>
            <person name="Govers F."/>
            <person name="Grunwald N.J."/>
            <person name="Huang W."/>
            <person name="Ivors K.L."/>
            <person name="Jones R.W."/>
            <person name="Kamoun S."/>
            <person name="Krampis K."/>
            <person name="Lamour K.H."/>
            <person name="Lee M.K."/>
            <person name="McDonald W.H."/>
            <person name="Medina M."/>
            <person name="Meijer H.J."/>
            <person name="Nordberg E.K."/>
            <person name="Maclean D.J."/>
            <person name="Ospina-Giraldo M.D."/>
            <person name="Morris P.F."/>
            <person name="Phuntumart V."/>
            <person name="Putnam N.H."/>
            <person name="Rash S."/>
            <person name="Rose J.K."/>
            <person name="Sakihama Y."/>
            <person name="Salamov A.A."/>
            <person name="Savidor A."/>
            <person name="Scheuring C.F."/>
            <person name="Smith B.M."/>
            <person name="Sobral B.W."/>
            <person name="Terry A."/>
            <person name="Torto-Alalibo T.A."/>
            <person name="Win J."/>
            <person name="Xu Z."/>
            <person name="Zhang H."/>
            <person name="Grigoriev I.V."/>
            <person name="Rokhsar D.S."/>
            <person name="Boore J.L."/>
        </authorList>
    </citation>
    <scope>NUCLEOTIDE SEQUENCE [LARGE SCALE GENOMIC DNA]</scope>
    <source>
        <strain evidence="2 3">P6497</strain>
    </source>
</reference>
<evidence type="ECO:0000313" key="3">
    <source>
        <dbReference type="Proteomes" id="UP000002640"/>
    </source>
</evidence>
<keyword evidence="1" id="KW-0472">Membrane</keyword>
<keyword evidence="1" id="KW-1133">Transmembrane helix</keyword>
<accession>G4ZI50</accession>
<sequence>MLRGAVAVAPQASDVLAPPTERHPTLERGGRYLYGLWEWLQTSHCGQYMYSVERMLALDEYRHRTSRARVACVLLLTPLPAILVVVLTECQAKEWIPGAPLTRQRIVGLSLGCAAVATWLDILVARLWVFPIPFLVVLGAPVLEVIVALAVICTIGRGELRAVKDGAFHLRRYANLFSAQTSLMLIYPAYHALFLVSPSLVQRLLLLLLPALDLALKNLIVSFGSHLEDRLSEEVVFVVDVYDALYTTLCMRSENSFVMVAIMASLRLADATLSLHSMHKRFRLFELIVESLETRR</sequence>
<evidence type="ECO:0000256" key="1">
    <source>
        <dbReference type="SAM" id="Phobius"/>
    </source>
</evidence>
<feature type="transmembrane region" description="Helical" evidence="1">
    <location>
        <begin position="176"/>
        <end position="196"/>
    </location>
</feature>
<organism evidence="2 3">
    <name type="scientific">Phytophthora sojae (strain P6497)</name>
    <name type="common">Soybean stem and root rot agent</name>
    <name type="synonym">Phytophthora megasperma f. sp. glycines</name>
    <dbReference type="NCBI Taxonomy" id="1094619"/>
    <lineage>
        <taxon>Eukaryota</taxon>
        <taxon>Sar</taxon>
        <taxon>Stramenopiles</taxon>
        <taxon>Oomycota</taxon>
        <taxon>Peronosporomycetes</taxon>
        <taxon>Peronosporales</taxon>
        <taxon>Peronosporaceae</taxon>
        <taxon>Phytophthora</taxon>
    </lineage>
</organism>
<dbReference type="EMBL" id="JH159154">
    <property type="protein sequence ID" value="EGZ18099.1"/>
    <property type="molecule type" value="Genomic_DNA"/>
</dbReference>
<dbReference type="RefSeq" id="XP_009527157.1">
    <property type="nucleotide sequence ID" value="XM_009528862.1"/>
</dbReference>
<evidence type="ECO:0000313" key="2">
    <source>
        <dbReference type="EMBL" id="EGZ18099.1"/>
    </source>
</evidence>
<name>G4ZI50_PHYSP</name>
<feature type="transmembrane region" description="Helical" evidence="1">
    <location>
        <begin position="134"/>
        <end position="155"/>
    </location>
</feature>
<dbReference type="Proteomes" id="UP000002640">
    <property type="component" value="Unassembled WGS sequence"/>
</dbReference>
<gene>
    <name evidence="2" type="ORF">PHYSODRAFT_331958</name>
</gene>
<keyword evidence="3" id="KW-1185">Reference proteome</keyword>
<dbReference type="AlphaFoldDB" id="G4ZI50"/>
<dbReference type="InParanoid" id="G4ZI50"/>
<keyword evidence="1" id="KW-0812">Transmembrane</keyword>
<protein>
    <submittedName>
        <fullName evidence="2">Uncharacterized protein</fullName>
    </submittedName>
</protein>
<feature type="transmembrane region" description="Helical" evidence="1">
    <location>
        <begin position="107"/>
        <end position="128"/>
    </location>
</feature>
<proteinExistence type="predicted"/>